<protein>
    <recommendedName>
        <fullName evidence="7">Helicase C-terminal domain-containing protein</fullName>
    </recommendedName>
</protein>
<dbReference type="GO" id="GO:0005524">
    <property type="term" value="F:ATP binding"/>
    <property type="evidence" value="ECO:0007669"/>
    <property type="project" value="UniProtKB-KW"/>
</dbReference>
<sequence>MAPSKCDINGVDYEKGYLQTMDQVTTKMAGALGFKDTGQLWDLYLKDPATKPILTSWLDIRKKTFGAKLKHAHMTIRPAVINRAFDPKMQPIISSTRQPRIGRDGVDEKSLAPMTCLWMAWKLIKASPGLFRRSQLDTKPPHVDPYDITHANKLLSWIYRKQMGSKIPTTRPRNTAVEPPVFFHEGLGATTAAGPSRSVRDLFGVSSGDAAKAMENERAVAVASRDEDAARTLKLDVVGELTDAIYNESNLGGQIAGGRTPCLPIDRANLLRHLMEIDCFQHDCILSETTHDLAGDGGVGMDAPREVALSVAATENAPSNGQHPKASTDERPSHEETQVSTMDESPKGTELKAAPPSPTPALLSLNLESLLENPTMVGPDVPPCQITTVELANPDRIQAMHNERYDVLLREFQPNADPAQYTSADPGSGSHAHRCALRRLCLLAFSPRLDKFVSRINAKHDLTTQMKDHAEKEDRGFALYYANTALDLSVPMPSTPLLQGSYLAMDTPKLRILLKILHDEGIFDTTTAVAARPHIIIVAHWPLILWMTEMFLNSLSIPFVTIRPSMSAKDRRKAITCFTTSSPKRACQVLLTNFNCGAKTMNLHTRCSRMVVMEPPLSMKRLFHAIGGIHRVGQKERQKVWVLYQDQTFSRWMEANSTLNALPWVAGKMEKEQQGGGEGSGSSGSKGKGKRRASYEGAEAELTRLFGRPCDFSSFINYCDLGDGLAVSVPAKRASGEGIKPRRAKRAKKQRSKEDAEVLSYS</sequence>
<dbReference type="GO" id="GO:0008094">
    <property type="term" value="F:ATP-dependent activity, acting on DNA"/>
    <property type="evidence" value="ECO:0007669"/>
    <property type="project" value="TreeGrafter"/>
</dbReference>
<reference evidence="5" key="1">
    <citation type="submission" date="2021-01" db="EMBL/GenBank/DDBJ databases">
        <authorList>
            <consortium name="Aspergillus puulaauensis MK2 genome sequencing consortium"/>
            <person name="Kazuki M."/>
            <person name="Futagami T."/>
        </authorList>
    </citation>
    <scope>NUCLEOTIDE SEQUENCE</scope>
    <source>
        <strain evidence="5">MK2</strain>
    </source>
</reference>
<dbReference type="Gene3D" id="3.40.50.300">
    <property type="entry name" value="P-loop containing nucleotide triphosphate hydrolases"/>
    <property type="match status" value="1"/>
</dbReference>
<evidence type="ECO:0000313" key="5">
    <source>
        <dbReference type="EMBL" id="BCS18637.1"/>
    </source>
</evidence>
<accession>A0A7R7XC09</accession>
<dbReference type="InterPro" id="IPR050628">
    <property type="entry name" value="SNF2_RAD54_helicase_TF"/>
</dbReference>
<dbReference type="InterPro" id="IPR027417">
    <property type="entry name" value="P-loop_NTPase"/>
</dbReference>
<keyword evidence="6" id="KW-1185">Reference proteome</keyword>
<feature type="compositionally biased region" description="Basic residues" evidence="4">
    <location>
        <begin position="741"/>
        <end position="751"/>
    </location>
</feature>
<dbReference type="EMBL" id="AP024443">
    <property type="protein sequence ID" value="BCS18637.1"/>
    <property type="molecule type" value="Genomic_DNA"/>
</dbReference>
<dbReference type="Proteomes" id="UP000654913">
    <property type="component" value="Chromosome 1"/>
</dbReference>
<dbReference type="PANTHER" id="PTHR45626">
    <property type="entry name" value="TRANSCRIPTION TERMINATION FACTOR 2-RELATED"/>
    <property type="match status" value="1"/>
</dbReference>
<dbReference type="SUPFAM" id="SSF52540">
    <property type="entry name" value="P-loop containing nucleoside triphosphate hydrolases"/>
    <property type="match status" value="1"/>
</dbReference>
<evidence type="ECO:0000256" key="3">
    <source>
        <dbReference type="ARBA" id="ARBA00022840"/>
    </source>
</evidence>
<name>A0A7R7XC09_9EURO</name>
<feature type="region of interest" description="Disordered" evidence="4">
    <location>
        <begin position="670"/>
        <end position="694"/>
    </location>
</feature>
<keyword evidence="2" id="KW-0378">Hydrolase</keyword>
<feature type="region of interest" description="Disordered" evidence="4">
    <location>
        <begin position="730"/>
        <end position="762"/>
    </location>
</feature>
<evidence type="ECO:0000256" key="4">
    <source>
        <dbReference type="SAM" id="MobiDB-lite"/>
    </source>
</evidence>
<evidence type="ECO:0000256" key="2">
    <source>
        <dbReference type="ARBA" id="ARBA00022801"/>
    </source>
</evidence>
<evidence type="ECO:0000256" key="1">
    <source>
        <dbReference type="ARBA" id="ARBA00022741"/>
    </source>
</evidence>
<dbReference type="AlphaFoldDB" id="A0A7R7XC09"/>
<feature type="compositionally biased region" description="Basic and acidic residues" evidence="4">
    <location>
        <begin position="326"/>
        <end position="337"/>
    </location>
</feature>
<organism evidence="5 6">
    <name type="scientific">Aspergillus puulaauensis</name>
    <dbReference type="NCBI Taxonomy" id="1220207"/>
    <lineage>
        <taxon>Eukaryota</taxon>
        <taxon>Fungi</taxon>
        <taxon>Dikarya</taxon>
        <taxon>Ascomycota</taxon>
        <taxon>Pezizomycotina</taxon>
        <taxon>Eurotiomycetes</taxon>
        <taxon>Eurotiomycetidae</taxon>
        <taxon>Eurotiales</taxon>
        <taxon>Aspergillaceae</taxon>
        <taxon>Aspergillus</taxon>
    </lineage>
</organism>
<dbReference type="RefSeq" id="XP_041550831.1">
    <property type="nucleotide sequence ID" value="XM_041697558.1"/>
</dbReference>
<feature type="region of interest" description="Disordered" evidence="4">
    <location>
        <begin position="313"/>
        <end position="361"/>
    </location>
</feature>
<proteinExistence type="predicted"/>
<dbReference type="GO" id="GO:0005634">
    <property type="term" value="C:nucleus"/>
    <property type="evidence" value="ECO:0007669"/>
    <property type="project" value="TreeGrafter"/>
</dbReference>
<reference evidence="5" key="2">
    <citation type="submission" date="2021-02" db="EMBL/GenBank/DDBJ databases">
        <title>Aspergillus puulaauensis MK2 genome sequence.</title>
        <authorList>
            <person name="Futagami T."/>
            <person name="Mori K."/>
            <person name="Kadooka C."/>
            <person name="Tanaka T."/>
        </authorList>
    </citation>
    <scope>NUCLEOTIDE SEQUENCE</scope>
    <source>
        <strain evidence="5">MK2</strain>
    </source>
</reference>
<dbReference type="GeneID" id="64968642"/>
<feature type="compositionally biased region" description="Gly residues" evidence="4">
    <location>
        <begin position="674"/>
        <end position="686"/>
    </location>
</feature>
<dbReference type="GO" id="GO:0016787">
    <property type="term" value="F:hydrolase activity"/>
    <property type="evidence" value="ECO:0007669"/>
    <property type="project" value="UniProtKB-KW"/>
</dbReference>
<dbReference type="KEGG" id="apuu:APUU_11465A"/>
<evidence type="ECO:0000313" key="6">
    <source>
        <dbReference type="Proteomes" id="UP000654913"/>
    </source>
</evidence>
<keyword evidence="3" id="KW-0067">ATP-binding</keyword>
<evidence type="ECO:0008006" key="7">
    <source>
        <dbReference type="Google" id="ProtNLM"/>
    </source>
</evidence>
<dbReference type="GO" id="GO:0006281">
    <property type="term" value="P:DNA repair"/>
    <property type="evidence" value="ECO:0007669"/>
    <property type="project" value="TreeGrafter"/>
</dbReference>
<keyword evidence="1" id="KW-0547">Nucleotide-binding</keyword>
<dbReference type="OrthoDB" id="2117591at2759"/>
<gene>
    <name evidence="5" type="ORF">APUU_11465A</name>
</gene>